<feature type="domain" description="Thioredoxin" evidence="2">
    <location>
        <begin position="49"/>
        <end position="179"/>
    </location>
</feature>
<dbReference type="OrthoDB" id="128449at2"/>
<evidence type="ECO:0000313" key="4">
    <source>
        <dbReference type="EMBL" id="OKA11481.1"/>
    </source>
</evidence>
<evidence type="ECO:0000256" key="1">
    <source>
        <dbReference type="SAM" id="Phobius"/>
    </source>
</evidence>
<dbReference type="PROSITE" id="PS51352">
    <property type="entry name" value="THIOREDOXIN_2"/>
    <property type="match status" value="1"/>
</dbReference>
<sequence>MTVLSVAVALVGMLCLLDLVLTLGVIRRLRDHTARLTALQAAPGETAIAAPGELVAPFTATTVDGATVSADDLAGANLVAFFSPDCPACEQELTPFVDYTGTFPGGPERTLIVITSETGGAKYHSALSGLGRIVTEAELTGPVQKAFKTRGYPAFVVVVDGSVMQSSHSVADLPQHQPA</sequence>
<name>A0A154MY33_9PSEU</name>
<reference evidence="4 6" key="2">
    <citation type="submission" date="2016-11" db="EMBL/GenBank/DDBJ databases">
        <title>Genome sequencing of Amycolatopsis regifaucium.</title>
        <authorList>
            <person name="Mayilraj S."/>
            <person name="Kaur N."/>
        </authorList>
    </citation>
    <scope>NUCLEOTIDE SEQUENCE [LARGE SCALE GENOMIC DNA]</scope>
    <source>
        <strain evidence="4 6">GY080</strain>
    </source>
</reference>
<dbReference type="Proteomes" id="UP000186883">
    <property type="component" value="Unassembled WGS sequence"/>
</dbReference>
<accession>A0A154MY33</accession>
<keyword evidence="1" id="KW-0812">Transmembrane</keyword>
<dbReference type="InterPro" id="IPR036249">
    <property type="entry name" value="Thioredoxin-like_sf"/>
</dbReference>
<dbReference type="EMBL" id="LOBU02000001">
    <property type="protein sequence ID" value="OKA11481.1"/>
    <property type="molecule type" value="Genomic_DNA"/>
</dbReference>
<evidence type="ECO:0000259" key="2">
    <source>
        <dbReference type="PROSITE" id="PS51352"/>
    </source>
</evidence>
<keyword evidence="1" id="KW-0472">Membrane</keyword>
<protein>
    <recommendedName>
        <fullName evidence="2">Thioredoxin domain-containing protein</fullName>
    </recommendedName>
</protein>
<organism evidence="3 5">
    <name type="scientific">Amycolatopsis regifaucium</name>
    <dbReference type="NCBI Taxonomy" id="546365"/>
    <lineage>
        <taxon>Bacteria</taxon>
        <taxon>Bacillati</taxon>
        <taxon>Actinomycetota</taxon>
        <taxon>Actinomycetes</taxon>
        <taxon>Pseudonocardiales</taxon>
        <taxon>Pseudonocardiaceae</taxon>
        <taxon>Amycolatopsis</taxon>
    </lineage>
</organism>
<dbReference type="InterPro" id="IPR013766">
    <property type="entry name" value="Thioredoxin_domain"/>
</dbReference>
<evidence type="ECO:0000313" key="6">
    <source>
        <dbReference type="Proteomes" id="UP000186883"/>
    </source>
</evidence>
<dbReference type="SUPFAM" id="SSF52833">
    <property type="entry name" value="Thioredoxin-like"/>
    <property type="match status" value="1"/>
</dbReference>
<dbReference type="AlphaFoldDB" id="A0A154MY33"/>
<gene>
    <name evidence="4" type="ORF">ATP06_0201115</name>
    <name evidence="3" type="ORF">AVL48_20720</name>
</gene>
<evidence type="ECO:0000313" key="5">
    <source>
        <dbReference type="Proteomes" id="UP000076321"/>
    </source>
</evidence>
<dbReference type="Gene3D" id="3.40.30.10">
    <property type="entry name" value="Glutaredoxin"/>
    <property type="match status" value="1"/>
</dbReference>
<keyword evidence="1" id="KW-1133">Transmembrane helix</keyword>
<comment type="caution">
    <text evidence="3">The sequence shown here is derived from an EMBL/GenBank/DDBJ whole genome shotgun (WGS) entry which is preliminary data.</text>
</comment>
<proteinExistence type="predicted"/>
<dbReference type="EMBL" id="LQCI01000002">
    <property type="protein sequence ID" value="KZB88369.1"/>
    <property type="molecule type" value="Genomic_DNA"/>
</dbReference>
<keyword evidence="6" id="KW-1185">Reference proteome</keyword>
<feature type="transmembrane region" description="Helical" evidence="1">
    <location>
        <begin position="6"/>
        <end position="26"/>
    </location>
</feature>
<reference evidence="3 5" key="1">
    <citation type="submission" date="2015-12" db="EMBL/GenBank/DDBJ databases">
        <title>Amycolatopsis regifaucium genome sequencing and assembly.</title>
        <authorList>
            <person name="Mayilraj S."/>
        </authorList>
    </citation>
    <scope>NUCLEOTIDE SEQUENCE [LARGE SCALE GENOMIC DNA]</scope>
    <source>
        <strain evidence="3 5">GY080</strain>
    </source>
</reference>
<dbReference type="Proteomes" id="UP000076321">
    <property type="component" value="Unassembled WGS sequence"/>
</dbReference>
<dbReference type="RefSeq" id="WP_061983602.1">
    <property type="nucleotide sequence ID" value="NZ_FOPQ01000004.1"/>
</dbReference>
<evidence type="ECO:0000313" key="3">
    <source>
        <dbReference type="EMBL" id="KZB88369.1"/>
    </source>
</evidence>